<sequence length="45" mass="4798">MNRLIVLLTLCVMLLPLAACGKKGSPSAPGPSNEVTFPRTYPQPD</sequence>
<organism evidence="3 4">
    <name type="scientific">Acetobacter oeni</name>
    <dbReference type="NCBI Taxonomy" id="304077"/>
    <lineage>
        <taxon>Bacteria</taxon>
        <taxon>Pseudomonadati</taxon>
        <taxon>Pseudomonadota</taxon>
        <taxon>Alphaproteobacteria</taxon>
        <taxon>Acetobacterales</taxon>
        <taxon>Acetobacteraceae</taxon>
        <taxon>Acetobacter</taxon>
    </lineage>
</organism>
<evidence type="ECO:0000256" key="1">
    <source>
        <dbReference type="SAM" id="MobiDB-lite"/>
    </source>
</evidence>
<gene>
    <name evidence="3" type="ORF">AOE01nite_06830</name>
</gene>
<evidence type="ECO:0000256" key="2">
    <source>
        <dbReference type="SAM" id="SignalP"/>
    </source>
</evidence>
<proteinExistence type="predicted"/>
<evidence type="ECO:0008006" key="5">
    <source>
        <dbReference type="Google" id="ProtNLM"/>
    </source>
</evidence>
<reference evidence="3 4" key="1">
    <citation type="submission" date="2019-07" db="EMBL/GenBank/DDBJ databases">
        <title>Whole genome shotgun sequence of Acetobacter oeni NBRC 105207.</title>
        <authorList>
            <person name="Hosoyama A."/>
            <person name="Uohara A."/>
            <person name="Ohji S."/>
            <person name="Ichikawa N."/>
        </authorList>
    </citation>
    <scope>NUCLEOTIDE SEQUENCE [LARGE SCALE GENOMIC DNA]</scope>
    <source>
        <strain evidence="3 4">NBRC 105207</strain>
    </source>
</reference>
<feature type="signal peptide" evidence="2">
    <location>
        <begin position="1"/>
        <end position="21"/>
    </location>
</feature>
<comment type="caution">
    <text evidence="3">The sequence shown here is derived from an EMBL/GenBank/DDBJ whole genome shotgun (WGS) entry which is preliminary data.</text>
</comment>
<dbReference type="Proteomes" id="UP000321746">
    <property type="component" value="Unassembled WGS sequence"/>
</dbReference>
<keyword evidence="2" id="KW-0732">Signal</keyword>
<name>A0A511XHR3_9PROT</name>
<accession>A0A511XHR3</accession>
<feature type="region of interest" description="Disordered" evidence="1">
    <location>
        <begin position="22"/>
        <end position="45"/>
    </location>
</feature>
<dbReference type="EMBL" id="BJYG01000005">
    <property type="protein sequence ID" value="GEN62459.1"/>
    <property type="molecule type" value="Genomic_DNA"/>
</dbReference>
<feature type="chain" id="PRO_5021824058" description="Lipoprotein" evidence="2">
    <location>
        <begin position="22"/>
        <end position="45"/>
    </location>
</feature>
<protein>
    <recommendedName>
        <fullName evidence="5">Lipoprotein</fullName>
    </recommendedName>
</protein>
<keyword evidence="4" id="KW-1185">Reference proteome</keyword>
<evidence type="ECO:0000313" key="3">
    <source>
        <dbReference type="EMBL" id="GEN62459.1"/>
    </source>
</evidence>
<dbReference type="RefSeq" id="WP_173571915.1">
    <property type="nucleotide sequence ID" value="NZ_BJYG01000005.1"/>
</dbReference>
<evidence type="ECO:0000313" key="4">
    <source>
        <dbReference type="Proteomes" id="UP000321746"/>
    </source>
</evidence>
<dbReference type="AlphaFoldDB" id="A0A511XHR3"/>